<sequence length="180" mass="19415">MTDRPALLRLIGEATDQKIADHLAALGFRPATPLFEQTIRRYVATGPFRDMDIEVYRGKDWSGPGGAVLVSLRVLIHPVQKALHGEPQSLATPRLDVGAAVMQFGPHPPTEPGQWRVTSPAEVGHFANGFGDYLVKHALPWFAKSATPQAAIALLDTLGPGPQDAEIRLALEIASTQEPS</sequence>
<evidence type="ECO:0000313" key="2">
    <source>
        <dbReference type="Proteomes" id="UP000501534"/>
    </source>
</evidence>
<dbReference type="RefSeq" id="WP_171091857.1">
    <property type="nucleotide sequence ID" value="NZ_CP053069.1"/>
</dbReference>
<dbReference type="EMBL" id="CP053069">
    <property type="protein sequence ID" value="QJR10944.1"/>
    <property type="molecule type" value="Genomic_DNA"/>
</dbReference>
<dbReference type="KEGG" id="uru:DSM104443_02014"/>
<keyword evidence="2" id="KW-1185">Reference proteome</keyword>
<proteinExistence type="predicted"/>
<accession>A0A6M4GWR7</accession>
<evidence type="ECO:0000313" key="1">
    <source>
        <dbReference type="EMBL" id="QJR10944.1"/>
    </source>
</evidence>
<reference evidence="1 2" key="1">
    <citation type="submission" date="2020-04" db="EMBL/GenBank/DDBJ databases">
        <title>Usitatibacter rugosus gen. nov., sp. nov. and Usitatibacter palustris sp. nov., novel members of Usitatibacteraceae fam. nov. within the order Nitrosomonadales isolated from soil.</title>
        <authorList>
            <person name="Huber K.J."/>
            <person name="Neumann-Schaal M."/>
            <person name="Geppert A."/>
            <person name="Luckner M."/>
            <person name="Wanner G."/>
            <person name="Overmann J."/>
        </authorList>
    </citation>
    <scope>NUCLEOTIDE SEQUENCE [LARGE SCALE GENOMIC DNA]</scope>
    <source>
        <strain evidence="1 2">0125_3</strain>
    </source>
</reference>
<organism evidence="1 2">
    <name type="scientific">Usitatibacter rugosus</name>
    <dbReference type="NCBI Taxonomy" id="2732067"/>
    <lineage>
        <taxon>Bacteria</taxon>
        <taxon>Pseudomonadati</taxon>
        <taxon>Pseudomonadota</taxon>
        <taxon>Betaproteobacteria</taxon>
        <taxon>Nitrosomonadales</taxon>
        <taxon>Usitatibacteraceae</taxon>
        <taxon>Usitatibacter</taxon>
    </lineage>
</organism>
<dbReference type="Proteomes" id="UP000501534">
    <property type="component" value="Chromosome"/>
</dbReference>
<dbReference type="AlphaFoldDB" id="A0A6M4GWR7"/>
<protein>
    <submittedName>
        <fullName evidence="1">Uncharacterized protein</fullName>
    </submittedName>
</protein>
<gene>
    <name evidence="1" type="ORF">DSM104443_02014</name>
</gene>
<name>A0A6M4GWR7_9PROT</name>